<accession>A0A0C9YVU2</accession>
<reference evidence="1 2" key="1">
    <citation type="submission" date="2014-04" db="EMBL/GenBank/DDBJ databases">
        <authorList>
            <consortium name="DOE Joint Genome Institute"/>
            <person name="Kuo A."/>
            <person name="Kohler A."/>
            <person name="Costa M.D."/>
            <person name="Nagy L.G."/>
            <person name="Floudas D."/>
            <person name="Copeland A."/>
            <person name="Barry K.W."/>
            <person name="Cichocki N."/>
            <person name="Veneault-Fourrey C."/>
            <person name="LaButti K."/>
            <person name="Lindquist E.A."/>
            <person name="Lipzen A."/>
            <person name="Lundell T."/>
            <person name="Morin E."/>
            <person name="Murat C."/>
            <person name="Sun H."/>
            <person name="Tunlid A."/>
            <person name="Henrissat B."/>
            <person name="Grigoriev I.V."/>
            <person name="Hibbett D.S."/>
            <person name="Martin F."/>
            <person name="Nordberg H.P."/>
            <person name="Cantor M.N."/>
            <person name="Hua S.X."/>
        </authorList>
    </citation>
    <scope>NUCLEOTIDE SEQUENCE [LARGE SCALE GENOMIC DNA]</scope>
    <source>
        <strain evidence="1 2">441</strain>
    </source>
</reference>
<gene>
    <name evidence="1" type="ORF">PISMIDRAFT_197976</name>
</gene>
<dbReference type="EMBL" id="KN833813">
    <property type="protein sequence ID" value="KIK18084.1"/>
    <property type="molecule type" value="Genomic_DNA"/>
</dbReference>
<evidence type="ECO:0000313" key="2">
    <source>
        <dbReference type="Proteomes" id="UP000054018"/>
    </source>
</evidence>
<dbReference type="AlphaFoldDB" id="A0A0C9YVU2"/>
<protein>
    <submittedName>
        <fullName evidence="1">Uncharacterized protein</fullName>
    </submittedName>
</protein>
<evidence type="ECO:0000313" key="1">
    <source>
        <dbReference type="EMBL" id="KIK18084.1"/>
    </source>
</evidence>
<dbReference type="OrthoDB" id="2552978at2759"/>
<sequence length="155" mass="18711">MIEVQPRRWRWLATWYEHARLVFFSPDILRTRLRERNLLHVRRTRWCSLTVRTHPKPFLNRYGVRLLPDVLPAAHNHPDINRHLPQLPLTIALPLSEWVIGFALQDTYFSSLEEAEDYRRDKCQKLIDHVREERMRVILVRDRRREGAVVDDSDV</sequence>
<dbReference type="Proteomes" id="UP000054018">
    <property type="component" value="Unassembled WGS sequence"/>
</dbReference>
<dbReference type="HOGENOM" id="CLU_1696215_0_0_1"/>
<name>A0A0C9YVU2_9AGAM</name>
<organism evidence="1 2">
    <name type="scientific">Pisolithus microcarpus 441</name>
    <dbReference type="NCBI Taxonomy" id="765257"/>
    <lineage>
        <taxon>Eukaryota</taxon>
        <taxon>Fungi</taxon>
        <taxon>Dikarya</taxon>
        <taxon>Basidiomycota</taxon>
        <taxon>Agaricomycotina</taxon>
        <taxon>Agaricomycetes</taxon>
        <taxon>Agaricomycetidae</taxon>
        <taxon>Boletales</taxon>
        <taxon>Sclerodermatineae</taxon>
        <taxon>Pisolithaceae</taxon>
        <taxon>Pisolithus</taxon>
    </lineage>
</organism>
<proteinExistence type="predicted"/>
<keyword evidence="2" id="KW-1185">Reference proteome</keyword>
<reference evidence="2" key="2">
    <citation type="submission" date="2015-01" db="EMBL/GenBank/DDBJ databases">
        <title>Evolutionary Origins and Diversification of the Mycorrhizal Mutualists.</title>
        <authorList>
            <consortium name="DOE Joint Genome Institute"/>
            <consortium name="Mycorrhizal Genomics Consortium"/>
            <person name="Kohler A."/>
            <person name="Kuo A."/>
            <person name="Nagy L.G."/>
            <person name="Floudas D."/>
            <person name="Copeland A."/>
            <person name="Barry K.W."/>
            <person name="Cichocki N."/>
            <person name="Veneault-Fourrey C."/>
            <person name="LaButti K."/>
            <person name="Lindquist E.A."/>
            <person name="Lipzen A."/>
            <person name="Lundell T."/>
            <person name="Morin E."/>
            <person name="Murat C."/>
            <person name="Riley R."/>
            <person name="Ohm R."/>
            <person name="Sun H."/>
            <person name="Tunlid A."/>
            <person name="Henrissat B."/>
            <person name="Grigoriev I.V."/>
            <person name="Hibbett D.S."/>
            <person name="Martin F."/>
        </authorList>
    </citation>
    <scope>NUCLEOTIDE SEQUENCE [LARGE SCALE GENOMIC DNA]</scope>
    <source>
        <strain evidence="2">441</strain>
    </source>
</reference>